<evidence type="ECO:0000256" key="1">
    <source>
        <dbReference type="ARBA" id="ARBA00004141"/>
    </source>
</evidence>
<keyword evidence="2 6" id="KW-0812">Transmembrane</keyword>
<evidence type="ECO:0000256" key="6">
    <source>
        <dbReference type="RuleBase" id="RU361157"/>
    </source>
</evidence>
<evidence type="ECO:0000313" key="10">
    <source>
        <dbReference type="Proteomes" id="UP001422759"/>
    </source>
</evidence>
<evidence type="ECO:0000256" key="7">
    <source>
        <dbReference type="SAM" id="MobiDB-lite"/>
    </source>
</evidence>
<keyword evidence="4 6" id="KW-0472">Membrane</keyword>
<dbReference type="PANTHER" id="PTHR43229">
    <property type="entry name" value="NODULATION PROTEIN J"/>
    <property type="match status" value="1"/>
</dbReference>
<dbReference type="InterPro" id="IPR013525">
    <property type="entry name" value="ABC2_TM"/>
</dbReference>
<keyword evidence="5" id="KW-0046">Antibiotic resistance</keyword>
<feature type="transmembrane region" description="Helical" evidence="6">
    <location>
        <begin position="47"/>
        <end position="69"/>
    </location>
</feature>
<gene>
    <name evidence="9" type="ORF">GCM10009760_62160</name>
</gene>
<name>A0ABP4KB89_9ACTN</name>
<keyword evidence="10" id="KW-1185">Reference proteome</keyword>
<comment type="subcellular location">
    <subcellularLocation>
        <location evidence="6">Cell membrane</location>
        <topology evidence="6">Multi-pass membrane protein</topology>
    </subcellularLocation>
    <subcellularLocation>
        <location evidence="1">Membrane</location>
        <topology evidence="1">Multi-pass membrane protein</topology>
    </subcellularLocation>
</comment>
<feature type="transmembrane region" description="Helical" evidence="6">
    <location>
        <begin position="210"/>
        <end position="229"/>
    </location>
</feature>
<protein>
    <recommendedName>
        <fullName evidence="6">Transport permease protein</fullName>
    </recommendedName>
</protein>
<feature type="transmembrane region" description="Helical" evidence="6">
    <location>
        <begin position="138"/>
        <end position="163"/>
    </location>
</feature>
<accession>A0ABP4KB89</accession>
<evidence type="ECO:0000259" key="8">
    <source>
        <dbReference type="PROSITE" id="PS51012"/>
    </source>
</evidence>
<evidence type="ECO:0000256" key="2">
    <source>
        <dbReference type="ARBA" id="ARBA00022692"/>
    </source>
</evidence>
<feature type="transmembrane region" description="Helical" evidence="6">
    <location>
        <begin position="175"/>
        <end position="198"/>
    </location>
</feature>
<reference evidence="10" key="1">
    <citation type="journal article" date="2019" name="Int. J. Syst. Evol. Microbiol.">
        <title>The Global Catalogue of Microorganisms (GCM) 10K type strain sequencing project: providing services to taxonomists for standard genome sequencing and annotation.</title>
        <authorList>
            <consortium name="The Broad Institute Genomics Platform"/>
            <consortium name="The Broad Institute Genome Sequencing Center for Infectious Disease"/>
            <person name="Wu L."/>
            <person name="Ma J."/>
        </authorList>
    </citation>
    <scope>NUCLEOTIDE SEQUENCE [LARGE SCALE GENOMIC DNA]</scope>
    <source>
        <strain evidence="10">JCM 14560</strain>
    </source>
</reference>
<dbReference type="PIRSF" id="PIRSF006648">
    <property type="entry name" value="DrrB"/>
    <property type="match status" value="1"/>
</dbReference>
<proteinExistence type="inferred from homology"/>
<evidence type="ECO:0000256" key="5">
    <source>
        <dbReference type="ARBA" id="ARBA00023251"/>
    </source>
</evidence>
<dbReference type="EMBL" id="BAAANT010000072">
    <property type="protein sequence ID" value="GAA1500541.1"/>
    <property type="molecule type" value="Genomic_DNA"/>
</dbReference>
<dbReference type="PANTHER" id="PTHR43229:SF2">
    <property type="entry name" value="NODULATION PROTEIN J"/>
    <property type="match status" value="1"/>
</dbReference>
<sequence length="291" mass="30875">MSTTTVDDTGFGAADTIPQPSAGRYPQHALVHARIMLRRNLRHMQRYPSLTLMIVLMPIVFLLLFVYVFGGTLGSGLGAGMPAGLHGGRAAYADYVAPAIILMAVAAAAQGTAIAVAQDMTEGVIARFRTMAVARSSVLTGHVVGATIQTLVGVVVVTLAALAVGFRPHANAVEWLAAFGVVLLLTFAVTWLCVGLGLSAKSVETASNSPMFLVLLPFLGSGFVPTGSLPTGMRWFAEYEPFTPVNETLRGLLTGTKIGDNLVITIAWCVGVAALSYVWSRRLYEREPKQL</sequence>
<keyword evidence="6" id="KW-0813">Transport</keyword>
<dbReference type="InterPro" id="IPR047817">
    <property type="entry name" value="ABC2_TM_bact-type"/>
</dbReference>
<dbReference type="RefSeq" id="WP_344469603.1">
    <property type="nucleotide sequence ID" value="NZ_BAAANT010000072.1"/>
</dbReference>
<dbReference type="Pfam" id="PF01061">
    <property type="entry name" value="ABC2_membrane"/>
    <property type="match status" value="1"/>
</dbReference>
<feature type="transmembrane region" description="Helical" evidence="6">
    <location>
        <begin position="95"/>
        <end position="117"/>
    </location>
</feature>
<dbReference type="InterPro" id="IPR000412">
    <property type="entry name" value="ABC_2_transport"/>
</dbReference>
<dbReference type="Proteomes" id="UP001422759">
    <property type="component" value="Unassembled WGS sequence"/>
</dbReference>
<evidence type="ECO:0000256" key="4">
    <source>
        <dbReference type="ARBA" id="ARBA00023136"/>
    </source>
</evidence>
<dbReference type="PROSITE" id="PS51012">
    <property type="entry name" value="ABC_TM2"/>
    <property type="match status" value="1"/>
</dbReference>
<evidence type="ECO:0000256" key="3">
    <source>
        <dbReference type="ARBA" id="ARBA00022989"/>
    </source>
</evidence>
<keyword evidence="6" id="KW-1003">Cell membrane</keyword>
<feature type="transmembrane region" description="Helical" evidence="6">
    <location>
        <begin position="262"/>
        <end position="280"/>
    </location>
</feature>
<keyword evidence="3 6" id="KW-1133">Transmembrane helix</keyword>
<feature type="domain" description="ABC transmembrane type-2" evidence="8">
    <location>
        <begin position="49"/>
        <end position="287"/>
    </location>
</feature>
<feature type="region of interest" description="Disordered" evidence="7">
    <location>
        <begin position="1"/>
        <end position="20"/>
    </location>
</feature>
<comment type="similarity">
    <text evidence="6">Belongs to the ABC-2 integral membrane protein family.</text>
</comment>
<dbReference type="InterPro" id="IPR051784">
    <property type="entry name" value="Nod_factor_ABC_transporter"/>
</dbReference>
<evidence type="ECO:0000313" key="9">
    <source>
        <dbReference type="EMBL" id="GAA1500541.1"/>
    </source>
</evidence>
<organism evidence="9 10">
    <name type="scientific">Kitasatospora kazusensis</name>
    <dbReference type="NCBI Taxonomy" id="407974"/>
    <lineage>
        <taxon>Bacteria</taxon>
        <taxon>Bacillati</taxon>
        <taxon>Actinomycetota</taxon>
        <taxon>Actinomycetes</taxon>
        <taxon>Kitasatosporales</taxon>
        <taxon>Streptomycetaceae</taxon>
        <taxon>Kitasatospora</taxon>
    </lineage>
</organism>
<comment type="caution">
    <text evidence="9">The sequence shown here is derived from an EMBL/GenBank/DDBJ whole genome shotgun (WGS) entry which is preliminary data.</text>
</comment>